<name>A0A835HYJ6_9MAGN</name>
<feature type="region of interest" description="Disordered" evidence="1">
    <location>
        <begin position="59"/>
        <end position="106"/>
    </location>
</feature>
<protein>
    <submittedName>
        <fullName evidence="2">Uncharacterized protein</fullName>
    </submittedName>
</protein>
<dbReference type="PANTHER" id="PTHR35985">
    <property type="entry name" value="OS07G0675200 PROTEIN"/>
    <property type="match status" value="1"/>
</dbReference>
<sequence length="244" mass="27558">MMQSRLAVLRISSSLTHKRVPLWIRNSTTTSRTAEPNVHAGDTAGVDAEQAVRHVLALQQQQKKPNEKGTELYQQPTKPTPGASSPKIVSSPVVNPLDPTKQQKKHYAAERTAIEDVSCVGVDGFPSNDDYDRKKQEENDREYYKHHKPSPLSELELADTRKPIRRATDGTVTNKVQGGEGEVIVWREEQLESAEETMLKAMRIWKESEMRGDPTLPHSKVVREILSARGEYPWDLEKDDLNVI</sequence>
<dbReference type="AlphaFoldDB" id="A0A835HYJ6"/>
<organism evidence="2 3">
    <name type="scientific">Coptis chinensis</name>
    <dbReference type="NCBI Taxonomy" id="261450"/>
    <lineage>
        <taxon>Eukaryota</taxon>
        <taxon>Viridiplantae</taxon>
        <taxon>Streptophyta</taxon>
        <taxon>Embryophyta</taxon>
        <taxon>Tracheophyta</taxon>
        <taxon>Spermatophyta</taxon>
        <taxon>Magnoliopsida</taxon>
        <taxon>Ranunculales</taxon>
        <taxon>Ranunculaceae</taxon>
        <taxon>Coptidoideae</taxon>
        <taxon>Coptis</taxon>
    </lineage>
</organism>
<dbReference type="Proteomes" id="UP000631114">
    <property type="component" value="Unassembled WGS sequence"/>
</dbReference>
<accession>A0A835HYJ6</accession>
<dbReference type="PANTHER" id="PTHR35985:SF1">
    <property type="entry name" value="OS07G0675200 PROTEIN"/>
    <property type="match status" value="1"/>
</dbReference>
<comment type="caution">
    <text evidence="2">The sequence shown here is derived from an EMBL/GenBank/DDBJ whole genome shotgun (WGS) entry which is preliminary data.</text>
</comment>
<feature type="compositionally biased region" description="Basic and acidic residues" evidence="1">
    <location>
        <begin position="130"/>
        <end position="143"/>
    </location>
</feature>
<reference evidence="2 3" key="1">
    <citation type="submission" date="2020-10" db="EMBL/GenBank/DDBJ databases">
        <title>The Coptis chinensis genome and diversification of protoberbering-type alkaloids.</title>
        <authorList>
            <person name="Wang B."/>
            <person name="Shu S."/>
            <person name="Song C."/>
            <person name="Liu Y."/>
        </authorList>
    </citation>
    <scope>NUCLEOTIDE SEQUENCE [LARGE SCALE GENOMIC DNA]</scope>
    <source>
        <strain evidence="2">HL-2020</strain>
        <tissue evidence="2">Leaf</tissue>
    </source>
</reference>
<gene>
    <name evidence="2" type="ORF">IFM89_033396</name>
</gene>
<feature type="region of interest" description="Disordered" evidence="1">
    <location>
        <begin position="123"/>
        <end position="162"/>
    </location>
</feature>
<evidence type="ECO:0000313" key="2">
    <source>
        <dbReference type="EMBL" id="KAF9607189.1"/>
    </source>
</evidence>
<evidence type="ECO:0000313" key="3">
    <source>
        <dbReference type="Proteomes" id="UP000631114"/>
    </source>
</evidence>
<keyword evidence="3" id="KW-1185">Reference proteome</keyword>
<dbReference type="OrthoDB" id="779250at2759"/>
<evidence type="ECO:0000256" key="1">
    <source>
        <dbReference type="SAM" id="MobiDB-lite"/>
    </source>
</evidence>
<proteinExistence type="predicted"/>
<dbReference type="EMBL" id="JADFTS010000005">
    <property type="protein sequence ID" value="KAF9607189.1"/>
    <property type="molecule type" value="Genomic_DNA"/>
</dbReference>